<dbReference type="InterPro" id="IPR006169">
    <property type="entry name" value="GTP1_OBG_dom"/>
</dbReference>
<dbReference type="GO" id="GO:0005525">
    <property type="term" value="F:GTP binding"/>
    <property type="evidence" value="ECO:0007669"/>
    <property type="project" value="UniProtKB-KW"/>
</dbReference>
<dbReference type="PRINTS" id="PR00326">
    <property type="entry name" value="GTP1OBG"/>
</dbReference>
<dbReference type="InterPro" id="IPR031167">
    <property type="entry name" value="G_OBG"/>
</dbReference>
<dbReference type="AlphaFoldDB" id="A0A7H9B2W4"/>
<dbReference type="RefSeq" id="XP_037144732.1">
    <property type="nucleotide sequence ID" value="XM_037288837.1"/>
</dbReference>
<dbReference type="GO" id="GO:0042254">
    <property type="term" value="P:ribosome biogenesis"/>
    <property type="evidence" value="ECO:0007669"/>
    <property type="project" value="UniProtKB-UniRule"/>
</dbReference>
<dbReference type="PROSITE" id="PS51710">
    <property type="entry name" value="G_OBG"/>
    <property type="match status" value="1"/>
</dbReference>
<gene>
    <name evidence="6" type="ORF">HG535_0E00890</name>
</gene>
<comment type="similarity">
    <text evidence="1">Belongs to the TRAFAC class OBG-HflX-like GTPase superfamily. OBG GTPase family.</text>
</comment>
<dbReference type="KEGG" id="zmk:HG535_0E00890"/>
<dbReference type="EMBL" id="CP058608">
    <property type="protein sequence ID" value="QLG73005.1"/>
    <property type="molecule type" value="Genomic_DNA"/>
</dbReference>
<dbReference type="SUPFAM" id="SSF52540">
    <property type="entry name" value="P-loop containing nucleoside triphosphate hydrolases"/>
    <property type="match status" value="1"/>
</dbReference>
<dbReference type="InterPro" id="IPR036726">
    <property type="entry name" value="GTP1_OBG_dom_sf"/>
</dbReference>
<dbReference type="CDD" id="cd01898">
    <property type="entry name" value="Obg"/>
    <property type="match status" value="1"/>
</dbReference>
<dbReference type="PANTHER" id="PTHR11702">
    <property type="entry name" value="DEVELOPMENTALLY REGULATED GTP-BINDING PROTEIN-RELATED"/>
    <property type="match status" value="1"/>
</dbReference>
<dbReference type="InterPro" id="IPR045086">
    <property type="entry name" value="OBG_GTPase"/>
</dbReference>
<keyword evidence="2" id="KW-0547">Nucleotide-binding</keyword>
<dbReference type="Gene3D" id="2.70.210.12">
    <property type="entry name" value="GTP1/OBG domain"/>
    <property type="match status" value="1"/>
</dbReference>
<protein>
    <recommendedName>
        <fullName evidence="8">Obg family GTPase CgtA</fullName>
    </recommendedName>
</protein>
<evidence type="ECO:0000313" key="6">
    <source>
        <dbReference type="EMBL" id="QLG73005.1"/>
    </source>
</evidence>
<dbReference type="GO" id="GO:0003924">
    <property type="term" value="F:GTPase activity"/>
    <property type="evidence" value="ECO:0007669"/>
    <property type="project" value="InterPro"/>
</dbReference>
<dbReference type="Pfam" id="PF01018">
    <property type="entry name" value="GTP1_OBG"/>
    <property type="match status" value="2"/>
</dbReference>
<organism evidence="6 7">
    <name type="scientific">Zygotorulaspora mrakii</name>
    <name type="common">Zygosaccharomyces mrakii</name>
    <dbReference type="NCBI Taxonomy" id="42260"/>
    <lineage>
        <taxon>Eukaryota</taxon>
        <taxon>Fungi</taxon>
        <taxon>Dikarya</taxon>
        <taxon>Ascomycota</taxon>
        <taxon>Saccharomycotina</taxon>
        <taxon>Saccharomycetes</taxon>
        <taxon>Saccharomycetales</taxon>
        <taxon>Saccharomycetaceae</taxon>
        <taxon>Zygotorulaspora</taxon>
    </lineage>
</organism>
<evidence type="ECO:0000256" key="1">
    <source>
        <dbReference type="ARBA" id="ARBA00007699"/>
    </source>
</evidence>
<dbReference type="OrthoDB" id="347018at2759"/>
<evidence type="ECO:0000259" key="4">
    <source>
        <dbReference type="PROSITE" id="PS51710"/>
    </source>
</evidence>
<dbReference type="FunFam" id="2.70.210.12:FF:000001">
    <property type="entry name" value="GTPase Obg"/>
    <property type="match status" value="1"/>
</dbReference>
<dbReference type="Gene3D" id="3.40.50.300">
    <property type="entry name" value="P-loop containing nucleotide triphosphate hydrolases"/>
    <property type="match status" value="1"/>
</dbReference>
<evidence type="ECO:0008006" key="8">
    <source>
        <dbReference type="Google" id="ProtNLM"/>
    </source>
</evidence>
<accession>A0A7H9B2W4</accession>
<evidence type="ECO:0000313" key="7">
    <source>
        <dbReference type="Proteomes" id="UP000509704"/>
    </source>
</evidence>
<dbReference type="InterPro" id="IPR027417">
    <property type="entry name" value="P-loop_NTPase"/>
</dbReference>
<feature type="domain" description="OBG-type G" evidence="4">
    <location>
        <begin position="373"/>
        <end position="545"/>
    </location>
</feature>
<dbReference type="Pfam" id="PF01926">
    <property type="entry name" value="MMR_HSR1"/>
    <property type="match status" value="1"/>
</dbReference>
<evidence type="ECO:0000256" key="3">
    <source>
        <dbReference type="ARBA" id="ARBA00023134"/>
    </source>
</evidence>
<dbReference type="SUPFAM" id="SSF82051">
    <property type="entry name" value="Obg GTP-binding protein N-terminal domain"/>
    <property type="match status" value="1"/>
</dbReference>
<name>A0A7H9B2W4_ZYGMR</name>
<keyword evidence="7" id="KW-1185">Reference proteome</keyword>
<evidence type="ECO:0000256" key="2">
    <source>
        <dbReference type="ARBA" id="ARBA00022741"/>
    </source>
</evidence>
<feature type="domain" description="Obg" evidence="5">
    <location>
        <begin position="120"/>
        <end position="372"/>
    </location>
</feature>
<keyword evidence="3" id="KW-0342">GTP-binding</keyword>
<dbReference type="PANTHER" id="PTHR11702:SF31">
    <property type="entry name" value="MITOCHONDRIAL RIBOSOME-ASSOCIATED GTPASE 2"/>
    <property type="match status" value="1"/>
</dbReference>
<proteinExistence type="inferred from homology"/>
<dbReference type="GO" id="GO:0005739">
    <property type="term" value="C:mitochondrion"/>
    <property type="evidence" value="ECO:0007669"/>
    <property type="project" value="TreeGrafter"/>
</dbReference>
<dbReference type="Proteomes" id="UP000509704">
    <property type="component" value="Chromosome 5"/>
</dbReference>
<dbReference type="InterPro" id="IPR006073">
    <property type="entry name" value="GTP-bd"/>
</dbReference>
<evidence type="ECO:0000259" key="5">
    <source>
        <dbReference type="PROSITE" id="PS51883"/>
    </source>
</evidence>
<dbReference type="GeneID" id="59236747"/>
<reference evidence="6 7" key="1">
    <citation type="submission" date="2020-07" db="EMBL/GenBank/DDBJ databases">
        <title>The yeast mating-type switching endonuclease HO is a domesticated member of an unorthodox homing genetic element family.</title>
        <authorList>
            <person name="Coughlan A.Y."/>
            <person name="Lombardi L."/>
            <person name="Braun-Galleani S."/>
            <person name="Martos A.R."/>
            <person name="Galeote V."/>
            <person name="Bigey F."/>
            <person name="Dequin S."/>
            <person name="Byrne K.P."/>
            <person name="Wolfe K.H."/>
        </authorList>
    </citation>
    <scope>NUCLEOTIDE SEQUENCE [LARGE SCALE GENOMIC DNA]</scope>
    <source>
        <strain evidence="6 7">NRRL Y-6702</strain>
    </source>
</reference>
<dbReference type="PROSITE" id="PS51883">
    <property type="entry name" value="OBG"/>
    <property type="match status" value="1"/>
</dbReference>
<sequence length="546" mass="60727">MRVSCLKICPMTQMASYKSLPRCSIRWNSNFAPDNAPRATDNEQWLDHLAKTRKVLQPLPEHGNGGYLLNDANLPENRKFPIEVAPASSDSPYINVRSSLAHFTSIQYLQTFNKHKHRQGNFVDVRIIKCRSGSGGDGAVSFFRDAGRSIGPPDGGDGGDGGSVYVQSVEGLNSLSKLRTTYTGGDGSNGAADQLDGARGKDTLITVPVGTIVRWCMDPREVRELVSKKIKYKKNSNLRSILEETKLKLDCTGKNQPNCIQLFRTAYNPGEGWVFKGKSKEYHDDKDWFIELKEKVKSYDIGLFGTELQEDRFPLYGLDLSKVTEKPICLLKGGKGGLGNMHFLTNLVRNPRFAKSGRSGLEQYLMFELKMIADLGLVGLPNAGKSTILNKISNARPRIGHWQFTTLSPTIGTIKSVRDETTFTVADIPGIIQGASKDKGMGLDFLRHIERSKGWVFVVSIADEDPIADLNILINELGGLEKVRTKNVLVVCNKADIDCEKPESINKYRKIQTFCREQSWDSLPISALKEENIDVLLEKMAKCALY</sequence>